<proteinExistence type="predicted"/>
<dbReference type="EMBL" id="JAOPHQ010000614">
    <property type="protein sequence ID" value="KAK0153863.1"/>
    <property type="molecule type" value="Genomic_DNA"/>
</dbReference>
<evidence type="ECO:0000256" key="1">
    <source>
        <dbReference type="SAM" id="MobiDB-lite"/>
    </source>
</evidence>
<organism evidence="2 3">
    <name type="scientific">Merluccius polli</name>
    <name type="common">Benguela hake</name>
    <name type="synonym">Merluccius cadenati</name>
    <dbReference type="NCBI Taxonomy" id="89951"/>
    <lineage>
        <taxon>Eukaryota</taxon>
        <taxon>Metazoa</taxon>
        <taxon>Chordata</taxon>
        <taxon>Craniata</taxon>
        <taxon>Vertebrata</taxon>
        <taxon>Euteleostomi</taxon>
        <taxon>Actinopterygii</taxon>
        <taxon>Neopterygii</taxon>
        <taxon>Teleostei</taxon>
        <taxon>Neoteleostei</taxon>
        <taxon>Acanthomorphata</taxon>
        <taxon>Zeiogadaria</taxon>
        <taxon>Gadariae</taxon>
        <taxon>Gadiformes</taxon>
        <taxon>Gadoidei</taxon>
        <taxon>Merlucciidae</taxon>
        <taxon>Merluccius</taxon>
    </lineage>
</organism>
<feature type="region of interest" description="Disordered" evidence="1">
    <location>
        <begin position="162"/>
        <end position="182"/>
    </location>
</feature>
<protein>
    <submittedName>
        <fullName evidence="2">Uncharacterized protein</fullName>
    </submittedName>
</protein>
<dbReference type="Proteomes" id="UP001174136">
    <property type="component" value="Unassembled WGS sequence"/>
</dbReference>
<dbReference type="AlphaFoldDB" id="A0AA47N7H7"/>
<gene>
    <name evidence="2" type="ORF">N1851_004055</name>
</gene>
<comment type="caution">
    <text evidence="2">The sequence shown here is derived from an EMBL/GenBank/DDBJ whole genome shotgun (WGS) entry which is preliminary data.</text>
</comment>
<dbReference type="PANTHER" id="PTHR47773:SF1">
    <property type="entry name" value="C2H2-TYPE DOMAIN-CONTAINING PROTEIN"/>
    <property type="match status" value="1"/>
</dbReference>
<accession>A0AA47N7H7</accession>
<keyword evidence="3" id="KW-1185">Reference proteome</keyword>
<name>A0AA47N7H7_MERPO</name>
<sequence length="182" mass="19597">MGIPLLDQDRIQAIRRGAAASPPVHSGPAGRGAVHRDRQADQGGGSACRCTVVHEAPRHLSRSTCTSTSLSQGESANPWHFQAFLLEGLARWNEDRAASAAQEGRPLLRSYSGPLQHSLDQLSQRVLGTSLVRDYTKPREYTGELIGIEYLYSQTGRVLQDVSLDPDTPDAGGGGRSSCPIH</sequence>
<evidence type="ECO:0000313" key="2">
    <source>
        <dbReference type="EMBL" id="KAK0153863.1"/>
    </source>
</evidence>
<evidence type="ECO:0000313" key="3">
    <source>
        <dbReference type="Proteomes" id="UP001174136"/>
    </source>
</evidence>
<feature type="region of interest" description="Disordered" evidence="1">
    <location>
        <begin position="16"/>
        <end position="46"/>
    </location>
</feature>
<dbReference type="PANTHER" id="PTHR47773">
    <property type="entry name" value="SI:DKEY-9I5.2-RELATED"/>
    <property type="match status" value="1"/>
</dbReference>
<reference evidence="2" key="1">
    <citation type="journal article" date="2023" name="Front. Mar. Sci.">
        <title>A new Merluccius polli reference genome to investigate the effects of global change in West African waters.</title>
        <authorList>
            <person name="Mateo J.L."/>
            <person name="Blanco-Fernandez C."/>
            <person name="Garcia-Vazquez E."/>
            <person name="Machado-Schiaffino G."/>
        </authorList>
    </citation>
    <scope>NUCLEOTIDE SEQUENCE</scope>
    <source>
        <strain evidence="2">C29</strain>
        <tissue evidence="2">Fin</tissue>
    </source>
</reference>